<organism evidence="4 5">
    <name type="scientific">Enterococcus saccharolyticus subsp. saccharolyticus ATCC 43076</name>
    <dbReference type="NCBI Taxonomy" id="1139996"/>
    <lineage>
        <taxon>Bacteria</taxon>
        <taxon>Bacillati</taxon>
        <taxon>Bacillota</taxon>
        <taxon>Bacilli</taxon>
        <taxon>Lactobacillales</taxon>
        <taxon>Enterococcaceae</taxon>
        <taxon>Enterococcus</taxon>
    </lineage>
</organism>
<protein>
    <submittedName>
        <fullName evidence="4">Uncharacterized protein</fullName>
    </submittedName>
</protein>
<dbReference type="PATRIC" id="fig|1139996.3.peg.1593"/>
<keyword evidence="5" id="KW-1185">Reference proteome</keyword>
<reference evidence="4 5" key="1">
    <citation type="submission" date="2013-03" db="EMBL/GenBank/DDBJ databases">
        <title>The Genome Sequence of Enterococcus saccharolyticus ATCC_43076 (Illumina only assembly).</title>
        <authorList>
            <consortium name="The Broad Institute Genomics Platform"/>
            <consortium name="The Broad Institute Genome Sequencing Center for Infectious Disease"/>
            <person name="Earl A."/>
            <person name="Russ C."/>
            <person name="Gilmore M."/>
            <person name="Surin D."/>
            <person name="Walker B."/>
            <person name="Young S."/>
            <person name="Zeng Q."/>
            <person name="Gargeya S."/>
            <person name="Fitzgerald M."/>
            <person name="Haas B."/>
            <person name="Abouelleil A."/>
            <person name="Allen A.W."/>
            <person name="Alvarado L."/>
            <person name="Arachchi H.M."/>
            <person name="Berlin A.M."/>
            <person name="Chapman S.B."/>
            <person name="Gainer-Dewar J."/>
            <person name="Goldberg J."/>
            <person name="Griggs A."/>
            <person name="Gujja S."/>
            <person name="Hansen M."/>
            <person name="Howarth C."/>
            <person name="Imamovic A."/>
            <person name="Ireland A."/>
            <person name="Larimer J."/>
            <person name="McCowan C."/>
            <person name="Murphy C."/>
            <person name="Pearson M."/>
            <person name="Poon T.W."/>
            <person name="Priest M."/>
            <person name="Roberts A."/>
            <person name="Saif S."/>
            <person name="Shea T."/>
            <person name="Sisk P."/>
            <person name="Sykes S."/>
            <person name="Wortman J."/>
            <person name="Nusbaum C."/>
            <person name="Birren B."/>
        </authorList>
    </citation>
    <scope>NUCLEOTIDE SEQUENCE [LARGE SCALE GENOMIC DNA]</scope>
    <source>
        <strain evidence="4 5">ATCC 43076</strain>
    </source>
</reference>
<proteinExistence type="predicted"/>
<feature type="transmembrane region" description="Helical" evidence="2">
    <location>
        <begin position="31"/>
        <end position="48"/>
    </location>
</feature>
<sequence length="266" mass="31233">MKKNKLNNFFMILVLFIPISIVTYLDKDWNIVIIFLIASIAILIFINIEDFELFKISKEGIEVKRILREAKLTLDEANRLAINTLKQTLRQVMKLGNFNGLEAVTEYNFYNKFYTELKESDSELNEMLQRLKNTTYRLIALDLLIVSDGLLKNETNSKKLTEQQRRELNEICNSLNPEKFKIGEIKYQTELKDRHLNFEFINKLVLKMLSAVNEGDSYKYDELEADMNVYLYFFNVSKELGVKKQKLKKSKDDIVIEKASKVDTIQ</sequence>
<dbReference type="EMBL" id="AHYT01000005">
    <property type="protein sequence ID" value="EOT29084.1"/>
    <property type="molecule type" value="Genomic_DNA"/>
</dbReference>
<dbReference type="HOGENOM" id="CLU_1118813_0_0_9"/>
<comment type="caution">
    <text evidence="4">The sequence shown here is derived from an EMBL/GenBank/DDBJ whole genome shotgun (WGS) entry which is preliminary data.</text>
</comment>
<evidence type="ECO:0000313" key="4">
    <source>
        <dbReference type="EMBL" id="EOT29084.1"/>
    </source>
</evidence>
<keyword evidence="2" id="KW-0812">Transmembrane</keyword>
<gene>
    <name evidence="4" type="ORF">OMQ_01606</name>
    <name evidence="3" type="ORF">OMQ_01608</name>
</gene>
<dbReference type="RefSeq" id="WP_016175399.1">
    <property type="nucleotide sequence ID" value="NZ_KE136389.1"/>
</dbReference>
<evidence type="ECO:0000256" key="1">
    <source>
        <dbReference type="SAM" id="Coils"/>
    </source>
</evidence>
<feature type="coiled-coil region" evidence="1">
    <location>
        <begin position="114"/>
        <end position="171"/>
    </location>
</feature>
<evidence type="ECO:0000313" key="3">
    <source>
        <dbReference type="EMBL" id="EOT28459.1"/>
    </source>
</evidence>
<evidence type="ECO:0000256" key="2">
    <source>
        <dbReference type="SAM" id="Phobius"/>
    </source>
</evidence>
<keyword evidence="2" id="KW-0472">Membrane</keyword>
<accession>S0NU78</accession>
<name>S0NU78_9ENTE</name>
<keyword evidence="1" id="KW-0175">Coiled coil</keyword>
<dbReference type="Proteomes" id="UP000014136">
    <property type="component" value="Unassembled WGS sequence"/>
</dbReference>
<feature type="transmembrane region" description="Helical" evidence="2">
    <location>
        <begin position="7"/>
        <end position="25"/>
    </location>
</feature>
<keyword evidence="2" id="KW-1133">Transmembrane helix</keyword>
<evidence type="ECO:0000313" key="5">
    <source>
        <dbReference type="Proteomes" id="UP000014136"/>
    </source>
</evidence>
<dbReference type="AlphaFoldDB" id="S0NU78"/>
<dbReference type="EMBL" id="AHYT01000006">
    <property type="protein sequence ID" value="EOT28459.1"/>
    <property type="molecule type" value="Genomic_DNA"/>
</dbReference>